<reference evidence="1 2" key="1">
    <citation type="submission" date="2019-05" db="EMBL/GenBank/DDBJ databases">
        <title>Another draft genome of Portunus trituberculatus and its Hox gene families provides insights of decapod evolution.</title>
        <authorList>
            <person name="Jeong J.-H."/>
            <person name="Song I."/>
            <person name="Kim S."/>
            <person name="Choi T."/>
            <person name="Kim D."/>
            <person name="Ryu S."/>
            <person name="Kim W."/>
        </authorList>
    </citation>
    <scope>NUCLEOTIDE SEQUENCE [LARGE SCALE GENOMIC DNA]</scope>
    <source>
        <tissue evidence="1">Muscle</tissue>
    </source>
</reference>
<sequence>MLGWAGPTCATGPKVEMVPASAMDTTTGGFHALVPRTGKAVHSALGTYCTVYSDVVGDIHLAPIPGSRLTTQDTELDICHTAPMPGSQTPIWDIDSGICHTAVLPSSQPLILSCGFICGTGKEMPSAPGTFGTLLQWCGW</sequence>
<keyword evidence="2" id="KW-1185">Reference proteome</keyword>
<accession>A0A5B7CI94</accession>
<dbReference type="Proteomes" id="UP000324222">
    <property type="component" value="Unassembled WGS sequence"/>
</dbReference>
<organism evidence="1 2">
    <name type="scientific">Portunus trituberculatus</name>
    <name type="common">Swimming crab</name>
    <name type="synonym">Neptunus trituberculatus</name>
    <dbReference type="NCBI Taxonomy" id="210409"/>
    <lineage>
        <taxon>Eukaryota</taxon>
        <taxon>Metazoa</taxon>
        <taxon>Ecdysozoa</taxon>
        <taxon>Arthropoda</taxon>
        <taxon>Crustacea</taxon>
        <taxon>Multicrustacea</taxon>
        <taxon>Malacostraca</taxon>
        <taxon>Eumalacostraca</taxon>
        <taxon>Eucarida</taxon>
        <taxon>Decapoda</taxon>
        <taxon>Pleocyemata</taxon>
        <taxon>Brachyura</taxon>
        <taxon>Eubrachyura</taxon>
        <taxon>Portunoidea</taxon>
        <taxon>Portunidae</taxon>
        <taxon>Portuninae</taxon>
        <taxon>Portunus</taxon>
    </lineage>
</organism>
<evidence type="ECO:0000313" key="2">
    <source>
        <dbReference type="Proteomes" id="UP000324222"/>
    </source>
</evidence>
<comment type="caution">
    <text evidence="1">The sequence shown here is derived from an EMBL/GenBank/DDBJ whole genome shotgun (WGS) entry which is preliminary data.</text>
</comment>
<dbReference type="EMBL" id="VSRR010000059">
    <property type="protein sequence ID" value="MPC09209.1"/>
    <property type="molecule type" value="Genomic_DNA"/>
</dbReference>
<dbReference type="AlphaFoldDB" id="A0A5B7CI94"/>
<name>A0A5B7CI94_PORTR</name>
<proteinExistence type="predicted"/>
<evidence type="ECO:0000313" key="1">
    <source>
        <dbReference type="EMBL" id="MPC09209.1"/>
    </source>
</evidence>
<protein>
    <submittedName>
        <fullName evidence="1">Uncharacterized protein</fullName>
    </submittedName>
</protein>
<gene>
    <name evidence="1" type="ORF">E2C01_001812</name>
</gene>